<keyword evidence="5 12" id="KW-0337">GPI-anchor biosynthesis</keyword>
<dbReference type="GO" id="GO:0005789">
    <property type="term" value="C:endoplasmic reticulum membrane"/>
    <property type="evidence" value="ECO:0007669"/>
    <property type="project" value="UniProtKB-SubCell"/>
</dbReference>
<keyword evidence="7 12" id="KW-0812">Transmembrane</keyword>
<dbReference type="UniPathway" id="UPA00196"/>
<evidence type="ECO:0000256" key="1">
    <source>
        <dbReference type="ARBA" id="ARBA00004477"/>
    </source>
</evidence>
<keyword evidence="8 12" id="KW-0256">Endoplasmic reticulum</keyword>
<feature type="domain" description="GPI ethanolamine phosphate transferase 1 C-terminal" evidence="14">
    <location>
        <begin position="415"/>
        <end position="841"/>
    </location>
</feature>
<evidence type="ECO:0000259" key="14">
    <source>
        <dbReference type="Pfam" id="PF04987"/>
    </source>
</evidence>
<dbReference type="EC" id="2.-.-.-" evidence="12"/>
<dbReference type="OrthoDB" id="2748310at2759"/>
<evidence type="ECO:0000313" key="15">
    <source>
        <dbReference type="Proteomes" id="UP000504633"/>
    </source>
</evidence>
<dbReference type="InterPro" id="IPR037671">
    <property type="entry name" value="PIGN_N"/>
</dbReference>
<dbReference type="SUPFAM" id="SSF53649">
    <property type="entry name" value="Alkaline phosphatase-like"/>
    <property type="match status" value="1"/>
</dbReference>
<proteinExistence type="inferred from homology"/>
<dbReference type="InterPro" id="IPR007070">
    <property type="entry name" value="GPI_EtnP_transferase_1"/>
</dbReference>
<keyword evidence="15" id="KW-1185">Reference proteome</keyword>
<evidence type="ECO:0000313" key="16">
    <source>
        <dbReference type="RefSeq" id="XP_023166442.2"/>
    </source>
</evidence>
<evidence type="ECO:0000256" key="11">
    <source>
        <dbReference type="ARBA" id="ARBA00023180"/>
    </source>
</evidence>
<dbReference type="RefSeq" id="XP_023166442.2">
    <property type="nucleotide sequence ID" value="XM_023310674.2"/>
</dbReference>
<feature type="transmembrane region" description="Helical" evidence="12">
    <location>
        <begin position="817"/>
        <end position="836"/>
    </location>
</feature>
<keyword evidence="10 12" id="KW-0472">Membrane</keyword>
<accession>A0A6J1LKR6</accession>
<feature type="transmembrane region" description="Helical" evidence="12">
    <location>
        <begin position="516"/>
        <end position="546"/>
    </location>
</feature>
<reference evidence="16" key="1">
    <citation type="submission" date="2025-08" db="UniProtKB">
        <authorList>
            <consortium name="RefSeq"/>
        </authorList>
    </citation>
    <scope>IDENTIFICATION</scope>
    <source>
        <strain evidence="16">15085-1641.00</strain>
        <tissue evidence="16">Whole body</tissue>
    </source>
</reference>
<keyword evidence="9 12" id="KW-1133">Transmembrane helix</keyword>
<evidence type="ECO:0000256" key="10">
    <source>
        <dbReference type="ARBA" id="ARBA00023136"/>
    </source>
</evidence>
<comment type="caution">
    <text evidence="12">Lacks conserved residue(s) required for the propagation of feature annotation.</text>
</comment>
<dbReference type="Gene3D" id="3.40.720.10">
    <property type="entry name" value="Alkaline Phosphatase, subunit A"/>
    <property type="match status" value="1"/>
</dbReference>
<dbReference type="PANTHER" id="PTHR12250:SF0">
    <property type="entry name" value="GPI ETHANOLAMINE PHOSPHATE TRANSFERASE 1"/>
    <property type="match status" value="1"/>
</dbReference>
<evidence type="ECO:0000256" key="13">
    <source>
        <dbReference type="SAM" id="MobiDB-lite"/>
    </source>
</evidence>
<feature type="transmembrane region" description="Helical" evidence="12">
    <location>
        <begin position="782"/>
        <end position="805"/>
    </location>
</feature>
<sequence length="899" mass="103212">MWKYLALLVHVLLLGFIKLIYYQSSIINGMQPQSGHRTLGLEPPADRLVVFLIDGLRAESLYRNKWNAVPNLQHLFMEHGLAGISHGKAPTESRPGHISIFGGFQEDAEAALFNFKRNPSVFDTVFNRTMGSSWAWGSNSVLKFLKYLPNHEVHLDLHTESDLKGNKHRHKLLYDKVRKFLSGSVDNWTVPSVFLVDFDDLVGSENELDPNSDEFFNALNHTEIIVADLYELFEQYFGDQRTVYLLTSDHGMTDEGMYGEDSLFEIEMPFIFWGAGIERIESPFKDIYASKSNNTPMQLQELRQEQLAPLMSALIGMPPPMNNRATLVTGMMNVSQLYEAQSMYLNARQILAQVECVLKQEKRSYIYKWLPRFERLDSRRISQYHEQINNQMQRGCINEAILYSQKIIHLSLEYLEYYRVYYHVPLVVACMLTYMGWFFYLLAKQARPANTPKRAWLSIANGILLLMEVFVLLTCFLHHIPKSTSFYLLVPLPVWALALREQGTQYSCMYVPLVQLAWVGGTVILLIATYFFKPLIALGYLIAVCANNGRAFTRAPRIRFWLWVALVVMLTGLTIKRPNFGFNTMILLVLSMLVTILRPLLLNERHSGRVWLSNVGALLLGAYLVHERLCKNEISCVLQGAIWSYLLYAFISIPYSDTRTPRRRVQLILFNLSTVYTLISVTYESIFIQLLCTEFLLGMQVDAEDKHSSDSEEDEGEDEEGEDEEKPDKSLSSEEHINKIYRFAVLILVYTHLSMIGTGNMLNIGAFDISFTRIFVTDCSTVLIVFLYALKLMIPIIIIVCSLYAFRTYARHNVNGIFISLFLICDVLCLYFFFFVRNHGSWRSVRNSLSQQLIAHSLPMLLAAFSFLPKQLLSAIPLTTLPMLSWKRKSKIQLGQAQV</sequence>
<dbReference type="InterPro" id="IPR017850">
    <property type="entry name" value="Alkaline_phosphatase_core_sf"/>
</dbReference>
<feature type="transmembrane region" description="Helical" evidence="12">
    <location>
        <begin position="558"/>
        <end position="575"/>
    </location>
</feature>
<dbReference type="KEGG" id="dhe:111596448"/>
<dbReference type="Pfam" id="PF04987">
    <property type="entry name" value="PigN"/>
    <property type="match status" value="1"/>
</dbReference>
<name>A0A6J1LKR6_DROHY</name>
<comment type="subcellular location">
    <subcellularLocation>
        <location evidence="1 12">Endoplasmic reticulum membrane</location>
        <topology evidence="1 12">Multi-pass membrane protein</topology>
    </subcellularLocation>
</comment>
<protein>
    <recommendedName>
        <fullName evidence="4 12">GPI ethanolamine phosphate transferase 1</fullName>
        <ecNumber evidence="12">2.-.-.-</ecNumber>
    </recommendedName>
</protein>
<evidence type="ECO:0000256" key="6">
    <source>
        <dbReference type="ARBA" id="ARBA00022679"/>
    </source>
</evidence>
<evidence type="ECO:0000256" key="9">
    <source>
        <dbReference type="ARBA" id="ARBA00022989"/>
    </source>
</evidence>
<comment type="pathway">
    <text evidence="2 12">Glycolipid biosynthesis; glycosylphosphatidylinositol-anchor biosynthesis.</text>
</comment>
<gene>
    <name evidence="16" type="primary">LOC111596448</name>
</gene>
<evidence type="ECO:0000256" key="5">
    <source>
        <dbReference type="ARBA" id="ARBA00022502"/>
    </source>
</evidence>
<keyword evidence="6 12" id="KW-0808">Transferase</keyword>
<feature type="transmembrane region" description="Helical" evidence="12">
    <location>
        <begin position="608"/>
        <end position="625"/>
    </location>
</feature>
<evidence type="ECO:0000256" key="7">
    <source>
        <dbReference type="ARBA" id="ARBA00022692"/>
    </source>
</evidence>
<dbReference type="GO" id="GO:0006506">
    <property type="term" value="P:GPI anchor biosynthetic process"/>
    <property type="evidence" value="ECO:0007669"/>
    <property type="project" value="UniProtKB-UniPathway"/>
</dbReference>
<feature type="transmembrane region" description="Helical" evidence="12">
    <location>
        <begin position="455"/>
        <end position="480"/>
    </location>
</feature>
<organism evidence="15 16">
    <name type="scientific">Drosophila hydei</name>
    <name type="common">Fruit fly</name>
    <dbReference type="NCBI Taxonomy" id="7224"/>
    <lineage>
        <taxon>Eukaryota</taxon>
        <taxon>Metazoa</taxon>
        <taxon>Ecdysozoa</taxon>
        <taxon>Arthropoda</taxon>
        <taxon>Hexapoda</taxon>
        <taxon>Insecta</taxon>
        <taxon>Pterygota</taxon>
        <taxon>Neoptera</taxon>
        <taxon>Endopterygota</taxon>
        <taxon>Diptera</taxon>
        <taxon>Brachycera</taxon>
        <taxon>Muscomorpha</taxon>
        <taxon>Ephydroidea</taxon>
        <taxon>Drosophilidae</taxon>
        <taxon>Drosophila</taxon>
    </lineage>
</organism>
<feature type="transmembrane region" description="Helical" evidence="12">
    <location>
        <begin position="740"/>
        <end position="762"/>
    </location>
</feature>
<evidence type="ECO:0000256" key="2">
    <source>
        <dbReference type="ARBA" id="ARBA00004687"/>
    </source>
</evidence>
<dbReference type="Proteomes" id="UP000504633">
    <property type="component" value="Unplaced"/>
</dbReference>
<evidence type="ECO:0000256" key="4">
    <source>
        <dbReference type="ARBA" id="ARBA00020831"/>
    </source>
</evidence>
<feature type="transmembrane region" description="Helical" evidence="12">
    <location>
        <begin position="637"/>
        <end position="655"/>
    </location>
</feature>
<feature type="transmembrane region" description="Helical" evidence="12">
    <location>
        <begin position="420"/>
        <end position="443"/>
    </location>
</feature>
<feature type="transmembrane region" description="Helical" evidence="12">
    <location>
        <begin position="581"/>
        <end position="601"/>
    </location>
</feature>
<comment type="function">
    <text evidence="12">Ethanolamine phosphate transferase involved in glycosylphosphatidylinositol-anchor biosynthesis. Transfers ethanolamine phosphate to the first alpha-1,4-linked mannose of the glycosylphosphatidylinositol precursor of GPI-anchor.</text>
</comment>
<dbReference type="PANTHER" id="PTHR12250">
    <property type="entry name" value="PHOSPHATIDYLINOSITOL GLYCAN, CLASS N"/>
    <property type="match status" value="1"/>
</dbReference>
<comment type="similarity">
    <text evidence="3 12">Belongs to the PIGG/PIGN/PIGO family. PIGN subfamily.</text>
</comment>
<evidence type="ECO:0000256" key="8">
    <source>
        <dbReference type="ARBA" id="ARBA00022824"/>
    </source>
</evidence>
<keyword evidence="11" id="KW-0325">Glycoprotein</keyword>
<dbReference type="AlphaFoldDB" id="A0A6J1LKR6"/>
<feature type="transmembrane region" description="Helical" evidence="12">
    <location>
        <begin position="667"/>
        <end position="691"/>
    </location>
</feature>
<dbReference type="InterPro" id="IPR017852">
    <property type="entry name" value="GPI_EtnP_transferase_1_C"/>
</dbReference>
<dbReference type="OMA" id="HIMLTTS"/>
<feature type="compositionally biased region" description="Acidic residues" evidence="13">
    <location>
        <begin position="711"/>
        <end position="725"/>
    </location>
</feature>
<feature type="region of interest" description="Disordered" evidence="13">
    <location>
        <begin position="704"/>
        <end position="732"/>
    </location>
</feature>
<dbReference type="GeneID" id="111596448"/>
<dbReference type="GO" id="GO:0051377">
    <property type="term" value="F:mannose-ethanolamine phosphotransferase activity"/>
    <property type="evidence" value="ECO:0007669"/>
    <property type="project" value="UniProtKB-UniRule"/>
</dbReference>
<evidence type="ECO:0000256" key="12">
    <source>
        <dbReference type="RuleBase" id="RU367138"/>
    </source>
</evidence>
<evidence type="ECO:0000256" key="3">
    <source>
        <dbReference type="ARBA" id="ARBA00008400"/>
    </source>
</evidence>
<dbReference type="CDD" id="cd16020">
    <property type="entry name" value="GPI_EPT_1"/>
    <property type="match status" value="1"/>
</dbReference>